<protein>
    <submittedName>
        <fullName evidence="4">M20 family metallo-hydrolase</fullName>
    </submittedName>
</protein>
<dbReference type="SUPFAM" id="SSF55031">
    <property type="entry name" value="Bacterial exopeptidase dimerisation domain"/>
    <property type="match status" value="1"/>
</dbReference>
<dbReference type="InterPro" id="IPR036264">
    <property type="entry name" value="Bact_exopeptidase_dim_dom"/>
</dbReference>
<accession>A0A5R9GX78</accession>
<dbReference type="InterPro" id="IPR002933">
    <property type="entry name" value="Peptidase_M20"/>
</dbReference>
<keyword evidence="3" id="KW-0862">Zinc</keyword>
<gene>
    <name evidence="4" type="ORF">FEF65_07045</name>
</gene>
<keyword evidence="3" id="KW-0479">Metal-binding</keyword>
<comment type="similarity">
    <text evidence="1">Belongs to the peptidase M20 family.</text>
</comment>
<comment type="caution">
    <text evidence="4">The sequence shown here is derived from an EMBL/GenBank/DDBJ whole genome shotgun (WGS) entry which is preliminary data.</text>
</comment>
<dbReference type="AlphaFoldDB" id="A0A5R9GX78"/>
<feature type="binding site" evidence="3">
    <location>
        <position position="94"/>
    </location>
    <ligand>
        <name>Zn(2+)</name>
        <dbReference type="ChEBI" id="CHEBI:29105"/>
        <label>2</label>
    </ligand>
</feature>
<feature type="binding site" evidence="3">
    <location>
        <position position="413"/>
    </location>
    <ligand>
        <name>Zn(2+)</name>
        <dbReference type="ChEBI" id="CHEBI:29105"/>
        <label>2</label>
    </ligand>
</feature>
<reference evidence="4 5" key="1">
    <citation type="journal article" date="2019" name="Appl. Environ. Microbiol.">
        <title>Environmental Evidence and Genomic Insight of Iron-oxidizing Bacteria Preference Towards More Corrosion Resistant Stainless Steel at Higher Salinities.</title>
        <authorList>
            <person name="Garrison C.E."/>
            <person name="Price K.A."/>
            <person name="Field E.K."/>
        </authorList>
    </citation>
    <scope>NUCLEOTIDE SEQUENCE [LARGE SCALE GENOMIC DNA]</scope>
    <source>
        <strain evidence="4 5">P3</strain>
    </source>
</reference>
<keyword evidence="5" id="KW-1185">Reference proteome</keyword>
<dbReference type="RefSeq" id="WP_138239097.1">
    <property type="nucleotide sequence ID" value="NZ_VBRY01000005.1"/>
</dbReference>
<dbReference type="Proteomes" id="UP000306585">
    <property type="component" value="Unassembled WGS sequence"/>
</dbReference>
<organism evidence="4 5">
    <name type="scientific">Mariprofundus erugo</name>
    <dbReference type="NCBI Taxonomy" id="2528639"/>
    <lineage>
        <taxon>Bacteria</taxon>
        <taxon>Pseudomonadati</taxon>
        <taxon>Pseudomonadota</taxon>
        <taxon>Candidatius Mariprofundia</taxon>
        <taxon>Mariprofundales</taxon>
        <taxon>Mariprofundaceae</taxon>
        <taxon>Mariprofundus</taxon>
    </lineage>
</organism>
<keyword evidence="2 4" id="KW-0378">Hydrolase</keyword>
<dbReference type="SUPFAM" id="SSF53187">
    <property type="entry name" value="Zn-dependent exopeptidases"/>
    <property type="match status" value="1"/>
</dbReference>
<sequence length="454" mass="48250">MPHRFDIPAATISGLYRVIDRIGNLGPGAGFLRAPWSDEESLAMQHIESAALAAGLTSRRDPVGNLIIETPGMFAEWVETGSHMDTVPGGGNFDGTAGVVAGLAAITAIFQRPLPLQRGLRLRIWRGEESSTFGTVSAGSRAALGLLDPAVLTRTYQNRTLAEAITSQGGNPGAIRAGLPLISLNELDGIVAHIELHIEQGSILEQGNFDLGIVTGIRGSSRRWVHLEGAFDHSGATPMGTTWRRDANLAMAYMQVRLDQLLSEAITAGADLVQTVGVVNASRDLNDSIAKIYNNAVSKVSGYAYFSHEVRGCNSLEVHNFSQDACDVIRQTAAEFGITVEIDEFSVVEGIPALDHGLQQLLNDCCHAHDASTTSLASGAWHDVAALHRFQRNNGSSIAVGMLFVPCRSGISHSPDEYTSPEQLALGASVLASALASLACHLADSSLHHTVHTL</sequence>
<dbReference type="Gene3D" id="3.40.630.10">
    <property type="entry name" value="Zn peptidases"/>
    <property type="match status" value="1"/>
</dbReference>
<dbReference type="PIRSF" id="PIRSF001235">
    <property type="entry name" value="Amidase_carbamoylase"/>
    <property type="match status" value="1"/>
</dbReference>
<dbReference type="PANTHER" id="PTHR32494">
    <property type="entry name" value="ALLANTOATE DEIMINASE-RELATED"/>
    <property type="match status" value="1"/>
</dbReference>
<dbReference type="NCBIfam" id="TIGR01879">
    <property type="entry name" value="hydantase"/>
    <property type="match status" value="1"/>
</dbReference>
<dbReference type="Gene3D" id="3.30.70.360">
    <property type="match status" value="1"/>
</dbReference>
<dbReference type="GO" id="GO:0046872">
    <property type="term" value="F:metal ion binding"/>
    <property type="evidence" value="ECO:0007669"/>
    <property type="project" value="UniProtKB-KW"/>
</dbReference>
<proteinExistence type="inferred from homology"/>
<name>A0A5R9GX78_9PROT</name>
<dbReference type="GO" id="GO:0016813">
    <property type="term" value="F:hydrolase activity, acting on carbon-nitrogen (but not peptide) bonds, in linear amidines"/>
    <property type="evidence" value="ECO:0007669"/>
    <property type="project" value="InterPro"/>
</dbReference>
<comment type="cofactor">
    <cofactor evidence="3">
        <name>Zn(2+)</name>
        <dbReference type="ChEBI" id="CHEBI:29105"/>
    </cofactor>
    <text evidence="3">Binds 2 Zn(2+) ions per subunit.</text>
</comment>
<dbReference type="Pfam" id="PF01546">
    <property type="entry name" value="Peptidase_M20"/>
    <property type="match status" value="1"/>
</dbReference>
<evidence type="ECO:0000313" key="5">
    <source>
        <dbReference type="Proteomes" id="UP000306585"/>
    </source>
</evidence>
<evidence type="ECO:0000256" key="2">
    <source>
        <dbReference type="ARBA" id="ARBA00022801"/>
    </source>
</evidence>
<evidence type="ECO:0000256" key="1">
    <source>
        <dbReference type="ARBA" id="ARBA00006153"/>
    </source>
</evidence>
<dbReference type="PANTHER" id="PTHR32494:SF5">
    <property type="entry name" value="ALLANTOATE AMIDOHYDROLASE"/>
    <property type="match status" value="1"/>
</dbReference>
<feature type="binding site" evidence="3">
    <location>
        <position position="129"/>
    </location>
    <ligand>
        <name>Zn(2+)</name>
        <dbReference type="ChEBI" id="CHEBI:29105"/>
        <label>2</label>
    </ligand>
</feature>
<feature type="binding site" evidence="3">
    <location>
        <position position="197"/>
    </location>
    <ligand>
        <name>Zn(2+)</name>
        <dbReference type="ChEBI" id="CHEBI:29105"/>
        <label>1</label>
    </ligand>
</feature>
<feature type="binding site" evidence="3">
    <location>
        <position position="83"/>
    </location>
    <ligand>
        <name>Zn(2+)</name>
        <dbReference type="ChEBI" id="CHEBI:29105"/>
        <label>1</label>
    </ligand>
</feature>
<dbReference type="EMBL" id="VBRY01000005">
    <property type="protein sequence ID" value="TLS67664.1"/>
    <property type="molecule type" value="Genomic_DNA"/>
</dbReference>
<dbReference type="InterPro" id="IPR010158">
    <property type="entry name" value="Amidase_Cbmase"/>
</dbReference>
<evidence type="ECO:0000256" key="3">
    <source>
        <dbReference type="PIRSR" id="PIRSR001235-1"/>
    </source>
</evidence>
<evidence type="ECO:0000313" key="4">
    <source>
        <dbReference type="EMBL" id="TLS67664.1"/>
    </source>
</evidence>
<feature type="binding site" evidence="3">
    <location>
        <position position="94"/>
    </location>
    <ligand>
        <name>Zn(2+)</name>
        <dbReference type="ChEBI" id="CHEBI:29105"/>
        <label>1</label>
    </ligand>
</feature>